<dbReference type="Gene3D" id="2.60.40.150">
    <property type="entry name" value="C2 domain"/>
    <property type="match status" value="1"/>
</dbReference>
<keyword evidence="1" id="KW-0344">Guanine-nucleotide releasing factor</keyword>
<dbReference type="InterPro" id="IPR046773">
    <property type="entry name" value="DOCKER_Lobe_C"/>
</dbReference>
<feature type="non-terminal residue" evidence="6">
    <location>
        <position position="1"/>
    </location>
</feature>
<dbReference type="InterPro" id="IPR021816">
    <property type="entry name" value="DOCK_C/D_N"/>
</dbReference>
<dbReference type="Pfam" id="PF11878">
    <property type="entry name" value="DOCK_C-D_N"/>
    <property type="match status" value="1"/>
</dbReference>
<dbReference type="FunFam" id="1.20.58.740:FF:000002">
    <property type="entry name" value="Dedicator of cytokinesis protein 7"/>
    <property type="match status" value="1"/>
</dbReference>
<accession>A0A085MGC7</accession>
<dbReference type="GO" id="GO:0007264">
    <property type="term" value="P:small GTPase-mediated signal transduction"/>
    <property type="evidence" value="ECO:0007669"/>
    <property type="project" value="InterPro"/>
</dbReference>
<dbReference type="Pfam" id="PF20421">
    <property type="entry name" value="DHR-2_Lobe_C"/>
    <property type="match status" value="1"/>
</dbReference>
<name>A0A085MGC7_9BILA</name>
<sequence>SWILNIYFEPYPIVLCVFYYCFIYTRHVLPVNSGTIGPEGVLSTARADWNRIDAAARICSAFDEVIFAILSPLSKVHASDVRRQVASSCVQSRTEASGSSNRTSTLCCSIACDAVDPVDFEECVSQAKAGIYDLAWCSRSSVFMDYPPDDIELKVVSKNEEFSRKALAELDIDKLEQPVKDVLAAYSADYFVVQRKYEKYSTAEIYRRLSHERSACSRVVVRQLYELDFDTPEYLRHSYTSTASTYTTAESSEATLRQSWTSCASEPCSSNGEELLIAAPEEQDTLNDTLRQKQRQATLFYCVPLPPEDEMIELRFVPPMPTEPSVSKLIVTVLSLKLEPEFEPIFGSMALYDAEKRKRVSENFYFDTNSEQMQALLQRHVPSQDASTKCKSAVFRIASSTSDLFLVVRLEKILQPSSIEDAVDPYVREEKNKGKLVSHAVDICDRLGAYRMPLAWSAVDVSKIISSASSLDRYNLGAVSPSLDGHWSDTESIISADRASQKTVSRSANSLGRNTTFRSSWRSAKEEPFELEKFKPLIVTINNFFKQEEDKLTDEDIVKYLAEIRKPSSAIKRLKCIGGTMKVDISSSVEEIDCLITPDLNVVNAESQPVSLRKANFKEVLEFPVRDVFAPNLHYRNLFYVYPKFVNFSSRSGLARNIAVKVEMIRGQDDALPASLFLLFAFVIFGKSSCPELQSFAFTTVIYHNKSPQFYDEIKMLIPMDLSDRDHILFTFYHVSCKQKSQADCSDPSTVVGYSWLPLYSNGRLPHGDVGLPISLEPLPPSYFYLSPEVNLPNVKWLENHRPLFFIRVMPVTTVYTEDLHIDKFFETCRSVKFGCKPIAEAEVHSAVRNLTKARPEALVKFLYIILDKLFELMLFTATASSNYPCASQNCFEVIGQLVKIIAMLVDVSCDKHGRSSLLAAYIKYSRLCNRLTKTADDSTVVRKQTAPIASSLRRNSSEHDATGTQYSPTHRDLLDVIRGFEKATSFRTCSLGDGDVARTLSTNRYLHEEIAVQWITSVGPSREMACTGSWFFLELMSKSLAEYLAITKRLYLPRKLRLGETFLDDLTVLVNMLISETVQRSAKDFRLAQRINCSLAFFISDLLSLIDRTFVFGLIRLYCKQIVAKCQSVPESAGLLSMKLDFLRILCSHEHYITLNLPFANGPLPVAVFHGGNATSNRPPSPSPSISSRSSTGSTALGSTTSAGSIGAAELTNEFRSHHFLAGLVLTNLACVLETNNSALQAKAVNLLRNLLTCHDFDDRLCDPQAKVRIATLYFPVLGIVMNTVSQLFEPAGRLKSKRDQLAEGAQQLYGLSADMDPTVTMQVIATGFGLVPAAATVQPAATMAAEDTSNVLLPIGRSTLSLETTRSLLLCLCWVIKNLDTQTFQRWLGDLNVIRLTHLLDALQICITCFEYKGCRLPKSDVEHDVLAECPSSSPTAKGEFPVKEQNVVRRAPVGVCVDDLTNSSIMEGSLSTEVSLIVLDTLESISRLALSSDCLNSAGGGPAILSMVLRVLLHMFASSQSVRVLLNLFASQRAFVAKYPDILFEEETEQCAELCLQLLHHCASRMAELRAQAAASLYLLLRQAYETGPNFARVKMQITVSLSSLVGSAADGYWFNEQNLRSSLSAVLIYAEKDLGDAGCIEEIFLEQVKDLIYNLHMILSDTVKMKEFQHDFEMLTDLMYRIAKGYQTSPNLRLTWLHNLLQKHIERNNFSEAAMCCVHSAALAAEYMYMLEDVPHLPKGAVSFLKISENVLEESAASDDVVRPGDEIAFESKYFTENGLCSLLEQAGQLFYQSQMYEAMHAVYKVLLPIFEERRHYRRISVIYSQLAEALGRLDNRNPTSDKRMFGTYFRVGFYGSMFGDLDGLEFIYREPAITKLSEISHRLESFYAERFGANSVEVIKDSNNVDRSRLSSSKAHLQITYVEPYFDKWELRRRVTNFEKNFNVNRFVYATPFTLDGRAHGELQEQYKRKTILTTSHSFPYVKTRILVVSKEQHVLTPVEVAIEDIRKKTYELELATSQDPPDGKILQMVLQGCIGTTVNQGPLEIANVFLSNIDEDGEMIMQNRLRLCFKDFSKKCADALRENKRLISANQREYQKELERNYLRFTEQLTPILSSVASALPKRRSYVE</sequence>
<dbReference type="InterPro" id="IPR026791">
    <property type="entry name" value="DOCK"/>
</dbReference>
<dbReference type="PANTHER" id="PTHR23317:SF76">
    <property type="entry name" value="LD20667P"/>
    <property type="match status" value="1"/>
</dbReference>
<feature type="domain" description="DOCKER" evidence="5">
    <location>
        <begin position="1688"/>
        <end position="2124"/>
    </location>
</feature>
<evidence type="ECO:0000259" key="5">
    <source>
        <dbReference type="PROSITE" id="PS51651"/>
    </source>
</evidence>
<proteinExistence type="inferred from homology"/>
<dbReference type="Pfam" id="PF06920">
    <property type="entry name" value="DHR-2_Lobe_A"/>
    <property type="match status" value="1"/>
</dbReference>
<dbReference type="InterPro" id="IPR035892">
    <property type="entry name" value="C2_domain_sf"/>
</dbReference>
<evidence type="ECO:0000259" key="4">
    <source>
        <dbReference type="PROSITE" id="PS51650"/>
    </source>
</evidence>
<dbReference type="InterPro" id="IPR043161">
    <property type="entry name" value="DOCK_C_lobe_A"/>
</dbReference>
<dbReference type="PROSITE" id="PS51650">
    <property type="entry name" value="C2_DOCK"/>
    <property type="match status" value="1"/>
</dbReference>
<dbReference type="InterPro" id="IPR046769">
    <property type="entry name" value="DOCKER_Lobe_A"/>
</dbReference>
<reference evidence="6 7" key="1">
    <citation type="journal article" date="2014" name="Nat. Genet.">
        <title>Genome and transcriptome of the porcine whipworm Trichuris suis.</title>
        <authorList>
            <person name="Jex A.R."/>
            <person name="Nejsum P."/>
            <person name="Schwarz E.M."/>
            <person name="Hu L."/>
            <person name="Young N.D."/>
            <person name="Hall R.S."/>
            <person name="Korhonen P.K."/>
            <person name="Liao S."/>
            <person name="Thamsborg S."/>
            <person name="Xia J."/>
            <person name="Xu P."/>
            <person name="Wang S."/>
            <person name="Scheerlinck J.P."/>
            <person name="Hofmann A."/>
            <person name="Sternberg P.W."/>
            <person name="Wang J."/>
            <person name="Gasser R.B."/>
        </authorList>
    </citation>
    <scope>NUCLEOTIDE SEQUENCE [LARGE SCALE GENOMIC DNA]</scope>
    <source>
        <strain evidence="6">DCEP-RM93M</strain>
    </source>
</reference>
<evidence type="ECO:0000313" key="7">
    <source>
        <dbReference type="Proteomes" id="UP000030764"/>
    </source>
</evidence>
<comment type="similarity">
    <text evidence="2">Belongs to the DOCK family.</text>
</comment>
<dbReference type="InterPro" id="IPR043162">
    <property type="entry name" value="DOCK_C_lobe_C"/>
</dbReference>
<gene>
    <name evidence="6" type="ORF">M513_02728</name>
</gene>
<evidence type="ECO:0000313" key="6">
    <source>
        <dbReference type="EMBL" id="KFD56273.1"/>
    </source>
</evidence>
<dbReference type="EMBL" id="KL363194">
    <property type="protein sequence ID" value="KFD56273.1"/>
    <property type="molecule type" value="Genomic_DNA"/>
</dbReference>
<evidence type="ECO:0000256" key="2">
    <source>
        <dbReference type="PROSITE-ProRule" id="PRU00983"/>
    </source>
</evidence>
<dbReference type="Pfam" id="PF20422">
    <property type="entry name" value="DHR-2_Lobe_B"/>
    <property type="match status" value="1"/>
</dbReference>
<evidence type="ECO:0000256" key="1">
    <source>
        <dbReference type="ARBA" id="ARBA00022658"/>
    </source>
</evidence>
<dbReference type="Proteomes" id="UP000030764">
    <property type="component" value="Unassembled WGS sequence"/>
</dbReference>
<keyword evidence="7" id="KW-1185">Reference proteome</keyword>
<dbReference type="InterPro" id="IPR027007">
    <property type="entry name" value="C2_DOCK-type_domain"/>
</dbReference>
<dbReference type="PROSITE" id="PS51651">
    <property type="entry name" value="DOCKER"/>
    <property type="match status" value="1"/>
</dbReference>
<dbReference type="InterPro" id="IPR027357">
    <property type="entry name" value="DOCKER_dom"/>
</dbReference>
<feature type="region of interest" description="Disordered" evidence="3">
    <location>
        <begin position="1172"/>
        <end position="1200"/>
    </location>
</feature>
<dbReference type="Gene3D" id="1.25.40.410">
    <property type="match status" value="1"/>
</dbReference>
<dbReference type="PANTHER" id="PTHR23317">
    <property type="entry name" value="DEDICATOR OF CYTOKINESIS DOCK"/>
    <property type="match status" value="1"/>
</dbReference>
<dbReference type="Pfam" id="PF14429">
    <property type="entry name" value="DOCK-C2"/>
    <property type="match status" value="1"/>
</dbReference>
<feature type="compositionally biased region" description="Low complexity" evidence="3">
    <location>
        <begin position="1174"/>
        <end position="1200"/>
    </location>
</feature>
<evidence type="ECO:0008006" key="8">
    <source>
        <dbReference type="Google" id="ProtNLM"/>
    </source>
</evidence>
<dbReference type="Gene3D" id="1.20.58.740">
    <property type="match status" value="1"/>
</dbReference>
<protein>
    <recommendedName>
        <fullName evidence="8">Dedicator of cytokinesis</fullName>
    </recommendedName>
</protein>
<dbReference type="GO" id="GO:0005085">
    <property type="term" value="F:guanyl-nucleotide exchange factor activity"/>
    <property type="evidence" value="ECO:0007669"/>
    <property type="project" value="UniProtKB-KW"/>
</dbReference>
<organism evidence="6 7">
    <name type="scientific">Trichuris suis</name>
    <name type="common">pig whipworm</name>
    <dbReference type="NCBI Taxonomy" id="68888"/>
    <lineage>
        <taxon>Eukaryota</taxon>
        <taxon>Metazoa</taxon>
        <taxon>Ecdysozoa</taxon>
        <taxon>Nematoda</taxon>
        <taxon>Enoplea</taxon>
        <taxon>Dorylaimia</taxon>
        <taxon>Trichinellida</taxon>
        <taxon>Trichuridae</taxon>
        <taxon>Trichuris</taxon>
    </lineage>
</organism>
<dbReference type="InterPro" id="IPR046770">
    <property type="entry name" value="DOCKER_Lobe_B"/>
</dbReference>
<evidence type="ECO:0000256" key="3">
    <source>
        <dbReference type="SAM" id="MobiDB-lite"/>
    </source>
</evidence>
<feature type="domain" description="C2 DOCK-type" evidence="4">
    <location>
        <begin position="636"/>
        <end position="812"/>
    </location>
</feature>